<gene>
    <name evidence="1" type="ORF">M23134_02584</name>
</gene>
<dbReference type="AlphaFoldDB" id="A1ZNN8"/>
<dbReference type="EMBL" id="AAWS01000019">
    <property type="protein sequence ID" value="EAY27927.1"/>
    <property type="molecule type" value="Genomic_DNA"/>
</dbReference>
<proteinExistence type="predicted"/>
<evidence type="ECO:0000313" key="2">
    <source>
        <dbReference type="Proteomes" id="UP000004095"/>
    </source>
</evidence>
<dbReference type="Proteomes" id="UP000004095">
    <property type="component" value="Unassembled WGS sequence"/>
</dbReference>
<accession>A1ZNN8</accession>
<sequence>MIRFQTLGYKHIHLISLTESPALYYVLPIPGVNRFGGDMFILK</sequence>
<comment type="caution">
    <text evidence="1">The sequence shown here is derived from an EMBL/GenBank/DDBJ whole genome shotgun (WGS) entry which is preliminary data.</text>
</comment>
<keyword evidence="2" id="KW-1185">Reference proteome</keyword>
<reference evidence="1 2" key="1">
    <citation type="submission" date="2007-01" db="EMBL/GenBank/DDBJ databases">
        <authorList>
            <person name="Haygood M."/>
            <person name="Podell S."/>
            <person name="Anderson C."/>
            <person name="Hopkinson B."/>
            <person name="Roe K."/>
            <person name="Barbeau K."/>
            <person name="Gaasterland T."/>
            <person name="Ferriera S."/>
            <person name="Johnson J."/>
            <person name="Kravitz S."/>
            <person name="Beeson K."/>
            <person name="Sutton G."/>
            <person name="Rogers Y.-H."/>
            <person name="Friedman R."/>
            <person name="Frazier M."/>
            <person name="Venter J.C."/>
        </authorList>
    </citation>
    <scope>NUCLEOTIDE SEQUENCE [LARGE SCALE GENOMIC DNA]</scope>
    <source>
        <strain evidence="1 2">ATCC 23134</strain>
    </source>
</reference>
<organism evidence="1 2">
    <name type="scientific">Microscilla marina ATCC 23134</name>
    <dbReference type="NCBI Taxonomy" id="313606"/>
    <lineage>
        <taxon>Bacteria</taxon>
        <taxon>Pseudomonadati</taxon>
        <taxon>Bacteroidota</taxon>
        <taxon>Cytophagia</taxon>
        <taxon>Cytophagales</taxon>
        <taxon>Microscillaceae</taxon>
        <taxon>Microscilla</taxon>
    </lineage>
</organism>
<protein>
    <submittedName>
        <fullName evidence="1">Uncharacterized protein</fullName>
    </submittedName>
</protein>
<name>A1ZNN8_MICM2</name>
<evidence type="ECO:0000313" key="1">
    <source>
        <dbReference type="EMBL" id="EAY27927.1"/>
    </source>
</evidence>